<gene>
    <name evidence="2" type="ORF">G8N42_005329</name>
</gene>
<comment type="caution">
    <text evidence="2">The sequence shown here is derived from an EMBL/GenBank/DDBJ whole genome shotgun (WGS) entry which is preliminary data.</text>
</comment>
<feature type="transmembrane region" description="Helical" evidence="1">
    <location>
        <begin position="43"/>
        <end position="60"/>
    </location>
</feature>
<evidence type="ECO:0000256" key="1">
    <source>
        <dbReference type="SAM" id="Phobius"/>
    </source>
</evidence>
<dbReference type="EMBL" id="DAAVUQ010000040">
    <property type="protein sequence ID" value="HAF5759767.1"/>
    <property type="molecule type" value="Genomic_DNA"/>
</dbReference>
<reference evidence="2" key="1">
    <citation type="journal article" date="2018" name="Genome Biol.">
        <title>SKESA: strategic k-mer extension for scrupulous assemblies.</title>
        <authorList>
            <person name="Souvorov A."/>
            <person name="Agarwala R."/>
            <person name="Lipman D.J."/>
        </authorList>
    </citation>
    <scope>NUCLEOTIDE SEQUENCE</scope>
    <source>
        <strain evidence="2">MA.CK_00/00004035</strain>
    </source>
</reference>
<organism evidence="2">
    <name type="scientific">Salmonella enterica</name>
    <name type="common">Salmonella choleraesuis</name>
    <dbReference type="NCBI Taxonomy" id="28901"/>
    <lineage>
        <taxon>Bacteria</taxon>
        <taxon>Pseudomonadati</taxon>
        <taxon>Pseudomonadota</taxon>
        <taxon>Gammaproteobacteria</taxon>
        <taxon>Enterobacterales</taxon>
        <taxon>Enterobacteriaceae</taxon>
        <taxon>Salmonella</taxon>
    </lineage>
</organism>
<protein>
    <submittedName>
        <fullName evidence="2">Conjugative coupling factor TraD, PFGI-1 class</fullName>
    </submittedName>
</protein>
<feature type="non-terminal residue" evidence="2">
    <location>
        <position position="101"/>
    </location>
</feature>
<dbReference type="AlphaFoldDB" id="A0A749PMN1"/>
<proteinExistence type="predicted"/>
<name>A0A749PMN1_SALER</name>
<reference evidence="2" key="2">
    <citation type="submission" date="2020-02" db="EMBL/GenBank/DDBJ databases">
        <authorList>
            <consortium name="NCBI Pathogen Detection Project"/>
        </authorList>
    </citation>
    <scope>NUCLEOTIDE SEQUENCE</scope>
    <source>
        <strain evidence="2">MA.CK_00/00004035</strain>
    </source>
</reference>
<keyword evidence="1" id="KW-0812">Transmembrane</keyword>
<keyword evidence="1" id="KW-1133">Transmembrane helix</keyword>
<feature type="transmembrane region" description="Helical" evidence="1">
    <location>
        <begin position="20"/>
        <end position="37"/>
    </location>
</feature>
<keyword evidence="1" id="KW-0472">Membrane</keyword>
<accession>A0A749PMN1</accession>
<evidence type="ECO:0000313" key="2">
    <source>
        <dbReference type="EMBL" id="HAF5759767.1"/>
    </source>
</evidence>
<sequence>MSDRYVMEALLRPAVELNTAVAAGCAAFVCVSAPWAVALAPSVSYVTAGAFVALAAVRTRQGLKILRYRRNLKRLPRYVMTSRQVPVSRYRLFLGKGFSWE</sequence>